<dbReference type="Pfam" id="PF08392">
    <property type="entry name" value="FAE1_CUT1_RppA"/>
    <property type="match status" value="1"/>
</dbReference>
<accession>A0A699ZS58</accession>
<organism evidence="2 3">
    <name type="scientific">Haematococcus lacustris</name>
    <name type="common">Green alga</name>
    <name type="synonym">Haematococcus pluvialis</name>
    <dbReference type="NCBI Taxonomy" id="44745"/>
    <lineage>
        <taxon>Eukaryota</taxon>
        <taxon>Viridiplantae</taxon>
        <taxon>Chlorophyta</taxon>
        <taxon>core chlorophytes</taxon>
        <taxon>Chlorophyceae</taxon>
        <taxon>CS clade</taxon>
        <taxon>Chlamydomonadales</taxon>
        <taxon>Haematococcaceae</taxon>
        <taxon>Haematococcus</taxon>
    </lineage>
</organism>
<dbReference type="AlphaFoldDB" id="A0A699ZS58"/>
<feature type="domain" description="FAE" evidence="1">
    <location>
        <begin position="4"/>
        <end position="66"/>
    </location>
</feature>
<gene>
    <name evidence="2" type="ORF">HaLaN_22588</name>
</gene>
<dbReference type="GO" id="GO:0016020">
    <property type="term" value="C:membrane"/>
    <property type="evidence" value="ECO:0007669"/>
    <property type="project" value="InterPro"/>
</dbReference>
<evidence type="ECO:0000313" key="3">
    <source>
        <dbReference type="Proteomes" id="UP000485058"/>
    </source>
</evidence>
<comment type="caution">
    <text evidence="2">The sequence shown here is derived from an EMBL/GenBank/DDBJ whole genome shotgun (WGS) entry which is preliminary data.</text>
</comment>
<dbReference type="GO" id="GO:0006633">
    <property type="term" value="P:fatty acid biosynthetic process"/>
    <property type="evidence" value="ECO:0007669"/>
    <property type="project" value="InterPro"/>
</dbReference>
<dbReference type="Proteomes" id="UP000485058">
    <property type="component" value="Unassembled WGS sequence"/>
</dbReference>
<sequence>MSPRQPVLLVDVNAYLPPAEYKVEWAQAMRQQRETDIYTEEEVQFQERVFARSGLHPQRTYLPPSLNPRYVGVYRKTGSTATRQHKSIAAR</sequence>
<dbReference type="GO" id="GO:0016747">
    <property type="term" value="F:acyltransferase activity, transferring groups other than amino-acyl groups"/>
    <property type="evidence" value="ECO:0007669"/>
    <property type="project" value="InterPro"/>
</dbReference>
<evidence type="ECO:0000259" key="1">
    <source>
        <dbReference type="Pfam" id="PF08392"/>
    </source>
</evidence>
<dbReference type="EMBL" id="BLLF01002619">
    <property type="protein sequence ID" value="GFH24735.1"/>
    <property type="molecule type" value="Genomic_DNA"/>
</dbReference>
<reference evidence="2 3" key="1">
    <citation type="submission" date="2020-02" db="EMBL/GenBank/DDBJ databases">
        <title>Draft genome sequence of Haematococcus lacustris strain NIES-144.</title>
        <authorList>
            <person name="Morimoto D."/>
            <person name="Nakagawa S."/>
            <person name="Yoshida T."/>
            <person name="Sawayama S."/>
        </authorList>
    </citation>
    <scope>NUCLEOTIDE SEQUENCE [LARGE SCALE GENOMIC DNA]</scope>
    <source>
        <strain evidence="2 3">NIES-144</strain>
    </source>
</reference>
<proteinExistence type="predicted"/>
<dbReference type="InterPro" id="IPR013601">
    <property type="entry name" value="FAE1_typ3_polyketide_synth"/>
</dbReference>
<evidence type="ECO:0000313" key="2">
    <source>
        <dbReference type="EMBL" id="GFH24735.1"/>
    </source>
</evidence>
<keyword evidence="3" id="KW-1185">Reference proteome</keyword>
<name>A0A699ZS58_HAELA</name>
<protein>
    <recommendedName>
        <fullName evidence="1">FAE domain-containing protein</fullName>
    </recommendedName>
</protein>